<accession>A0ABT4HQ82</accession>
<gene>
    <name evidence="1" type="ORF">OY187_30325</name>
</gene>
<sequence length="72" mass="6559">MGDPLAPPDAALVGVEGPVADGDDGGIPPGLVDAAGTADAVPGAASIPVVLLAGVAAAVPGALSTPVALVRP</sequence>
<proteinExistence type="predicted"/>
<reference evidence="1" key="1">
    <citation type="submission" date="2022-12" db="EMBL/GenBank/DDBJ databases">
        <title>Whole genome sequence of Mycolicibacterium iranicum strain SBH312.</title>
        <authorList>
            <person name="Jani J."/>
            <person name="Arifin Mustapha Z."/>
            <person name="Ahmed K."/>
            <person name="Kai Ling C."/>
        </authorList>
    </citation>
    <scope>NUCLEOTIDE SEQUENCE</scope>
    <source>
        <strain evidence="1">SBH312</strain>
    </source>
</reference>
<evidence type="ECO:0000313" key="2">
    <source>
        <dbReference type="Proteomes" id="UP001084650"/>
    </source>
</evidence>
<name>A0ABT4HQ82_MYCIR</name>
<organism evidence="1 2">
    <name type="scientific">Mycolicibacterium iranicum</name>
    <name type="common">Mycobacterium iranicum</name>
    <dbReference type="NCBI Taxonomy" id="912594"/>
    <lineage>
        <taxon>Bacteria</taxon>
        <taxon>Bacillati</taxon>
        <taxon>Actinomycetota</taxon>
        <taxon>Actinomycetes</taxon>
        <taxon>Mycobacteriales</taxon>
        <taxon>Mycobacteriaceae</taxon>
        <taxon>Mycolicibacterium</taxon>
    </lineage>
</organism>
<dbReference type="EMBL" id="JAPQYE010000029">
    <property type="protein sequence ID" value="MCZ0732353.1"/>
    <property type="molecule type" value="Genomic_DNA"/>
</dbReference>
<dbReference type="RefSeq" id="WP_268788062.1">
    <property type="nucleotide sequence ID" value="NZ_JAPQYE010000029.1"/>
</dbReference>
<comment type="caution">
    <text evidence="1">The sequence shown here is derived from an EMBL/GenBank/DDBJ whole genome shotgun (WGS) entry which is preliminary data.</text>
</comment>
<dbReference type="Proteomes" id="UP001084650">
    <property type="component" value="Unassembled WGS sequence"/>
</dbReference>
<protein>
    <submittedName>
        <fullName evidence="1">Uncharacterized protein</fullName>
    </submittedName>
</protein>
<keyword evidence="2" id="KW-1185">Reference proteome</keyword>
<evidence type="ECO:0000313" key="1">
    <source>
        <dbReference type="EMBL" id="MCZ0732353.1"/>
    </source>
</evidence>